<evidence type="ECO:0000313" key="1">
    <source>
        <dbReference type="EMBL" id="SAL79571.1"/>
    </source>
</evidence>
<comment type="caution">
    <text evidence="1">The sequence shown here is derived from an EMBL/GenBank/DDBJ whole genome shotgun (WGS) entry which is preliminary data.</text>
</comment>
<gene>
    <name evidence="1" type="ORF">AWB68_05665</name>
</gene>
<accession>A0A158KGK3</accession>
<reference evidence="1" key="1">
    <citation type="submission" date="2016-01" db="EMBL/GenBank/DDBJ databases">
        <authorList>
            <person name="Peeters C."/>
        </authorList>
    </citation>
    <scope>NUCLEOTIDE SEQUENCE [LARGE SCALE GENOMIC DNA]</scope>
    <source>
        <strain evidence="1">LMG 22940</strain>
    </source>
</reference>
<sequence length="97" mass="10740">MRASSDSANRRKQVARIVEPLMAFRHPVDDLRVDAQCLARLPQRATRPIGGDSSRDCRAVTAILLIDVLDDLFAPLMLEIDVDIGRLTALLADESLE</sequence>
<dbReference type="Proteomes" id="UP000054770">
    <property type="component" value="Unassembled WGS sequence"/>
</dbReference>
<organism evidence="1 2">
    <name type="scientific">Caballeronia choica</name>
    <dbReference type="NCBI Taxonomy" id="326476"/>
    <lineage>
        <taxon>Bacteria</taxon>
        <taxon>Pseudomonadati</taxon>
        <taxon>Pseudomonadota</taxon>
        <taxon>Betaproteobacteria</taxon>
        <taxon>Burkholderiales</taxon>
        <taxon>Burkholderiaceae</taxon>
        <taxon>Caballeronia</taxon>
    </lineage>
</organism>
<dbReference type="AlphaFoldDB" id="A0A158KGK3"/>
<proteinExistence type="predicted"/>
<dbReference type="EMBL" id="FCON02000085">
    <property type="protein sequence ID" value="SAL79571.1"/>
    <property type="molecule type" value="Genomic_DNA"/>
</dbReference>
<name>A0A158KGK3_9BURK</name>
<protein>
    <submittedName>
        <fullName evidence="1">Uncharacterized protein</fullName>
    </submittedName>
</protein>
<evidence type="ECO:0000313" key="2">
    <source>
        <dbReference type="Proteomes" id="UP000054770"/>
    </source>
</evidence>
<keyword evidence="2" id="KW-1185">Reference proteome</keyword>